<dbReference type="OrthoDB" id="9797743at2"/>
<dbReference type="SUPFAM" id="SSF56784">
    <property type="entry name" value="HAD-like"/>
    <property type="match status" value="1"/>
</dbReference>
<dbReference type="GO" id="GO:0005829">
    <property type="term" value="C:cytosol"/>
    <property type="evidence" value="ECO:0007669"/>
    <property type="project" value="TreeGrafter"/>
</dbReference>
<dbReference type="InterPro" id="IPR036412">
    <property type="entry name" value="HAD-like_sf"/>
</dbReference>
<accession>A0A4S4BQJ0</accession>
<gene>
    <name evidence="1" type="ORF">E6C55_18145</name>
</gene>
<comment type="caution">
    <text evidence="1">The sequence shown here is derived from an EMBL/GenBank/DDBJ whole genome shotgun (WGS) entry which is preliminary data.</text>
</comment>
<evidence type="ECO:0000313" key="1">
    <source>
        <dbReference type="EMBL" id="THF76692.1"/>
    </source>
</evidence>
<dbReference type="PANTHER" id="PTHR43434:SF1">
    <property type="entry name" value="PHOSPHOGLYCOLATE PHOSPHATASE"/>
    <property type="match status" value="1"/>
</dbReference>
<dbReference type="InterPro" id="IPR050155">
    <property type="entry name" value="HAD-like_hydrolase_sf"/>
</dbReference>
<dbReference type="Proteomes" id="UP000310636">
    <property type="component" value="Unassembled WGS sequence"/>
</dbReference>
<dbReference type="Pfam" id="PF00702">
    <property type="entry name" value="Hydrolase"/>
    <property type="match status" value="1"/>
</dbReference>
<dbReference type="AlphaFoldDB" id="A0A4S4BQJ0"/>
<name>A0A4S4BQJ0_9BACL</name>
<dbReference type="EMBL" id="SSOB01000023">
    <property type="protein sequence ID" value="THF76692.1"/>
    <property type="molecule type" value="Genomic_DNA"/>
</dbReference>
<dbReference type="RefSeq" id="WP_136371230.1">
    <property type="nucleotide sequence ID" value="NZ_SSOB01000023.1"/>
</dbReference>
<reference evidence="1 2" key="1">
    <citation type="submission" date="2019-04" db="EMBL/GenBank/DDBJ databases">
        <title>Cohnella sp. nov. isolated from preserved vegetables.</title>
        <authorList>
            <person name="Lin S.-Y."/>
            <person name="Hung M.-H."/>
            <person name="Young C.-C."/>
        </authorList>
    </citation>
    <scope>NUCLEOTIDE SEQUENCE [LARGE SCALE GENOMIC DNA]</scope>
    <source>
        <strain evidence="1 2">CC-MHH1044</strain>
    </source>
</reference>
<keyword evidence="1" id="KW-0378">Hydrolase</keyword>
<organism evidence="1 2">
    <name type="scientific">Cohnella fermenti</name>
    <dbReference type="NCBI Taxonomy" id="2565925"/>
    <lineage>
        <taxon>Bacteria</taxon>
        <taxon>Bacillati</taxon>
        <taxon>Bacillota</taxon>
        <taxon>Bacilli</taxon>
        <taxon>Bacillales</taxon>
        <taxon>Paenibacillaceae</taxon>
        <taxon>Cohnella</taxon>
    </lineage>
</organism>
<dbReference type="SFLD" id="SFLDS00003">
    <property type="entry name" value="Haloacid_Dehalogenase"/>
    <property type="match status" value="1"/>
</dbReference>
<proteinExistence type="predicted"/>
<dbReference type="GO" id="GO:0008967">
    <property type="term" value="F:phosphoglycolate phosphatase activity"/>
    <property type="evidence" value="ECO:0007669"/>
    <property type="project" value="TreeGrafter"/>
</dbReference>
<sequence>MASVRAVLFDFDGTVSTLRAGWEEIMRPFMKQSIAGDKPLTAAQEEELEREIDDYIDQSTGIQTIYQMQWLADKAKEKGWNESVLDPWQYKAIYNERLLARVNERVKRLGEGKLQAEDYLIKGAAALIRELHGRGIEMYVASGTDHPDVVREAEVLGIAPYMTEIAGAPVGKAECSKEKVLQDLIRDKGFSGAELAVIGDGKVEIRLGREAGGIALGLASDEERREGLNPVKQRRLEAAGAQWIAGDFSRPEDWLSRLGL</sequence>
<dbReference type="SFLD" id="SFLDG01129">
    <property type="entry name" value="C1.5:_HAD__Beta-PGM__Phosphata"/>
    <property type="match status" value="1"/>
</dbReference>
<evidence type="ECO:0000313" key="2">
    <source>
        <dbReference type="Proteomes" id="UP000310636"/>
    </source>
</evidence>
<dbReference type="PANTHER" id="PTHR43434">
    <property type="entry name" value="PHOSPHOGLYCOLATE PHOSPHATASE"/>
    <property type="match status" value="1"/>
</dbReference>
<dbReference type="GO" id="GO:0006281">
    <property type="term" value="P:DNA repair"/>
    <property type="evidence" value="ECO:0007669"/>
    <property type="project" value="TreeGrafter"/>
</dbReference>
<dbReference type="InterPro" id="IPR023214">
    <property type="entry name" value="HAD_sf"/>
</dbReference>
<dbReference type="CDD" id="cd01427">
    <property type="entry name" value="HAD_like"/>
    <property type="match status" value="1"/>
</dbReference>
<keyword evidence="2" id="KW-1185">Reference proteome</keyword>
<dbReference type="Gene3D" id="3.40.50.1000">
    <property type="entry name" value="HAD superfamily/HAD-like"/>
    <property type="match status" value="1"/>
</dbReference>
<protein>
    <submittedName>
        <fullName evidence="1">HAD family hydrolase</fullName>
    </submittedName>
</protein>